<dbReference type="Proteomes" id="UP001642484">
    <property type="component" value="Unassembled WGS sequence"/>
</dbReference>
<feature type="compositionally biased region" description="Basic residues" evidence="2">
    <location>
        <begin position="37"/>
        <end position="54"/>
    </location>
</feature>
<organism evidence="5 6">
    <name type="scientific">Durusdinium trenchii</name>
    <dbReference type="NCBI Taxonomy" id="1381693"/>
    <lineage>
        <taxon>Eukaryota</taxon>
        <taxon>Sar</taxon>
        <taxon>Alveolata</taxon>
        <taxon>Dinophyceae</taxon>
        <taxon>Suessiales</taxon>
        <taxon>Symbiodiniaceae</taxon>
        <taxon>Durusdinium</taxon>
    </lineage>
</organism>
<evidence type="ECO:0000313" key="6">
    <source>
        <dbReference type="Proteomes" id="UP001642484"/>
    </source>
</evidence>
<evidence type="ECO:0000256" key="3">
    <source>
        <dbReference type="SAM" id="SignalP"/>
    </source>
</evidence>
<evidence type="ECO:0000256" key="2">
    <source>
        <dbReference type="SAM" id="MobiDB-lite"/>
    </source>
</evidence>
<keyword evidence="6" id="KW-1185">Reference proteome</keyword>
<dbReference type="EMBL" id="CAXAMN010005557">
    <property type="protein sequence ID" value="CAK9014385.1"/>
    <property type="molecule type" value="Genomic_DNA"/>
</dbReference>
<sequence length="527" mass="60603">MSRIFRPAAGIAWSICLVLVASERIDEARLDLEAPSRPHHGRHEHQHRSPRRHRAPEIRVVDFERASSALQSEARTEVHMMPGMDGMGQMMKILALCAVVGIAYKMISSMCASRKCDCRRFKIIAQCLLAWGWDEFESFEVLMSVHSVQDVQNEGMFGKKEFKVKASFNWSSAETSGTSDMRWEQTKKLEVPQGAAEGVISLWSLGTIKDSKVASYSLDTKKDMLDKAESFFGRKQKFKLQHKGKTVGTLLITFRKRGKGENDLGDCPIDGIDEDSPLLIDVANAIQEMVRKKELQPLQKGEKLDGEKKIAVLAKTLQGDLREIDAEGKEKGKVYVRVVNCNFAELKGEDMKEEWAKQCEKARKKGLKQPQRKWYFCWYGSKNEALDAEKWHFPDGFFPLATMTAVHRSPERQDQFLVKYSAGSKETLIYRREQGKALDAWVEGLDMANQEIRENMKEEKEAEEMEEKEKAKARMMHGQWMQRNGMPQNEEQWTAWFQWMKSGNLEDESIRNFYQELMTQPAQPRRG</sequence>
<feature type="chain" id="PRO_5046851641" description="CERLI1-like PH domain-containing protein" evidence="3">
    <location>
        <begin position="23"/>
        <end position="527"/>
    </location>
</feature>
<keyword evidence="1" id="KW-0175">Coiled coil</keyword>
<keyword evidence="3" id="KW-0732">Signal</keyword>
<feature type="signal peptide" evidence="3">
    <location>
        <begin position="1"/>
        <end position="22"/>
    </location>
</feature>
<proteinExistence type="predicted"/>
<evidence type="ECO:0000313" key="5">
    <source>
        <dbReference type="EMBL" id="CAK9014385.1"/>
    </source>
</evidence>
<accession>A0ABP0JIY4</accession>
<feature type="region of interest" description="Disordered" evidence="2">
    <location>
        <begin position="32"/>
        <end position="54"/>
    </location>
</feature>
<dbReference type="InterPro" id="IPR056293">
    <property type="entry name" value="PH_CERLI1"/>
</dbReference>
<evidence type="ECO:0000256" key="1">
    <source>
        <dbReference type="SAM" id="Coils"/>
    </source>
</evidence>
<evidence type="ECO:0000259" key="4">
    <source>
        <dbReference type="Pfam" id="PF23634"/>
    </source>
</evidence>
<comment type="caution">
    <text evidence="5">The sequence shown here is derived from an EMBL/GenBank/DDBJ whole genome shotgun (WGS) entry which is preliminary data.</text>
</comment>
<gene>
    <name evidence="5" type="ORF">CCMP2556_LOCUS11663</name>
</gene>
<protein>
    <recommendedName>
        <fullName evidence="4">CERLI1-like PH domain-containing protein</fullName>
    </recommendedName>
</protein>
<name>A0ABP0JIY4_9DINO</name>
<feature type="domain" description="CERLI1-like PH" evidence="4">
    <location>
        <begin position="356"/>
        <end position="458"/>
    </location>
</feature>
<dbReference type="Pfam" id="PF23634">
    <property type="entry name" value="PH_CERLI1"/>
    <property type="match status" value="1"/>
</dbReference>
<reference evidence="5 6" key="1">
    <citation type="submission" date="2024-02" db="EMBL/GenBank/DDBJ databases">
        <authorList>
            <person name="Chen Y."/>
            <person name="Shah S."/>
            <person name="Dougan E. K."/>
            <person name="Thang M."/>
            <person name="Chan C."/>
        </authorList>
    </citation>
    <scope>NUCLEOTIDE SEQUENCE [LARGE SCALE GENOMIC DNA]</scope>
</reference>
<feature type="coiled-coil region" evidence="1">
    <location>
        <begin position="442"/>
        <end position="475"/>
    </location>
</feature>